<sequence>MYRIIQGFFLVLACATLTACAGSQPGWQDGYATTSGYYDASPSYGYRYNRPPRRAPCQCSDDRYDDYRDDDYYRSR</sequence>
<dbReference type="PROSITE" id="PS51257">
    <property type="entry name" value="PROKAR_LIPOPROTEIN"/>
    <property type="match status" value="1"/>
</dbReference>
<dbReference type="EMBL" id="OY288114">
    <property type="protein sequence ID" value="CAJ0867011.1"/>
    <property type="molecule type" value="Genomic_DNA"/>
</dbReference>
<reference evidence="2" key="1">
    <citation type="submission" date="2023-07" db="EMBL/GenBank/DDBJ databases">
        <authorList>
            <person name="Pelsma A.J. K."/>
        </authorList>
    </citation>
    <scope>NUCLEOTIDE SEQUENCE</scope>
</reference>
<evidence type="ECO:0000313" key="2">
    <source>
        <dbReference type="EMBL" id="CAJ0867011.1"/>
    </source>
</evidence>
<organism evidence="2">
    <name type="scientific">freshwater sediment metagenome</name>
    <dbReference type="NCBI Taxonomy" id="556182"/>
    <lineage>
        <taxon>unclassified sequences</taxon>
        <taxon>metagenomes</taxon>
        <taxon>ecological metagenomes</taxon>
    </lineage>
</organism>
<dbReference type="AlphaFoldDB" id="A0AA48RD67"/>
<accession>A0AA48RD67</accession>
<feature type="compositionally biased region" description="Basic and acidic residues" evidence="1">
    <location>
        <begin position="60"/>
        <end position="76"/>
    </location>
</feature>
<feature type="region of interest" description="Disordered" evidence="1">
    <location>
        <begin position="54"/>
        <end position="76"/>
    </location>
</feature>
<protein>
    <recommendedName>
        <fullName evidence="3">Lipoprotein</fullName>
    </recommendedName>
</protein>
<gene>
    <name evidence="2" type="ORF">AMST5_01913</name>
</gene>
<name>A0AA48RD67_9ZZZZ</name>
<proteinExistence type="predicted"/>
<evidence type="ECO:0000256" key="1">
    <source>
        <dbReference type="SAM" id="MobiDB-lite"/>
    </source>
</evidence>
<evidence type="ECO:0008006" key="3">
    <source>
        <dbReference type="Google" id="ProtNLM"/>
    </source>
</evidence>